<evidence type="ECO:0000256" key="5">
    <source>
        <dbReference type="ARBA" id="ARBA00048679"/>
    </source>
</evidence>
<feature type="region of interest" description="Disordered" evidence="6">
    <location>
        <begin position="1"/>
        <end position="57"/>
    </location>
</feature>
<sequence>MPHPNRPRLTRSFQRSNSPPSNQPSPLTAQNQSKNAKNATPAGRGTSHRPKERMHHNIPHRFVNALNMRATKCATCLDTLHFVRPSSRCAECGLVCHVKCAPNLPRTCGLPSQFMEHFSETLQEQKNDENADKLNSQSTTRLGGRREGWLRVPRCGSVKHGWEKKWIVLDDQMLQLFDKENMGENSSPSEVLHLCGKDGHVTVHSAVMSSELMGTAPTDLPYILRVESRQRCWPVQNLYLLAPSFPVKQKWVTSLEFVLDEIKKKNNNGEDQKLMGNVLLHLEEGERLDINCTKLLNDELVLLGAEEGLYSLSLDTPGKHSPRVISGIERAFQIDVLSDLNQVVMIAGKDRQLCSVDLKQVISRARQSNSTVPLTPLSSLGIEKITNCHLFAVGQCEGNHYICAATPNSILLLRYNASIGTFCTRKEIETSDPCNCIHFSKSHVIYEFLDAKDPSLAFAVYGASQLNIFPIAVLDVTTAGSNKEELLLCFNEFGVFVNSSGCHSRKKPLMWSRLPLAFAYSEPFLFVTHFNSIDVCEIPPNTADNPSRYVHKFLEIQNPRVLGPAVSPGAVYLASTLHEQVEMLCFQGNAAPASVFQPEDEDDSMSIISELSRLSSPSRRSSSMLARSPSWSPGSARVKSLKGGILKKSSSFRAVRPLTEENL</sequence>
<dbReference type="AlphaFoldDB" id="A0A9W9Z2T8"/>
<evidence type="ECO:0000259" key="9">
    <source>
        <dbReference type="PROSITE" id="PS50219"/>
    </source>
</evidence>
<dbReference type="InterPro" id="IPR001180">
    <property type="entry name" value="CNH_dom"/>
</dbReference>
<accession>A0A9W9Z2T8</accession>
<dbReference type="OrthoDB" id="5919042at2759"/>
<dbReference type="PANTHER" id="PTHR22988">
    <property type="entry name" value="MYOTONIC DYSTROPHY S/T KINASE-RELATED"/>
    <property type="match status" value="1"/>
</dbReference>
<dbReference type="InterPro" id="IPR001849">
    <property type="entry name" value="PH_domain"/>
</dbReference>
<evidence type="ECO:0000256" key="1">
    <source>
        <dbReference type="ARBA" id="ARBA00022553"/>
    </source>
</evidence>
<comment type="catalytic activity">
    <reaction evidence="5">
        <text>L-seryl-[protein] + ATP = O-phospho-L-seryl-[protein] + ADP + H(+)</text>
        <dbReference type="Rhea" id="RHEA:17989"/>
        <dbReference type="Rhea" id="RHEA-COMP:9863"/>
        <dbReference type="Rhea" id="RHEA-COMP:11604"/>
        <dbReference type="ChEBI" id="CHEBI:15378"/>
        <dbReference type="ChEBI" id="CHEBI:29999"/>
        <dbReference type="ChEBI" id="CHEBI:30616"/>
        <dbReference type="ChEBI" id="CHEBI:83421"/>
        <dbReference type="ChEBI" id="CHEBI:456216"/>
        <dbReference type="EC" id="2.7.11.1"/>
    </reaction>
</comment>
<dbReference type="Gene3D" id="3.30.60.20">
    <property type="match status" value="1"/>
</dbReference>
<dbReference type="SUPFAM" id="SSF57889">
    <property type="entry name" value="Cysteine-rich domain"/>
    <property type="match status" value="1"/>
</dbReference>
<dbReference type="PROSITE" id="PS00479">
    <property type="entry name" value="ZF_DAG_PE_1"/>
    <property type="match status" value="1"/>
</dbReference>
<dbReference type="PROSITE" id="PS50081">
    <property type="entry name" value="ZF_DAG_PE_2"/>
    <property type="match status" value="1"/>
</dbReference>
<organism evidence="10 11">
    <name type="scientific">Desmophyllum pertusum</name>
    <dbReference type="NCBI Taxonomy" id="174260"/>
    <lineage>
        <taxon>Eukaryota</taxon>
        <taxon>Metazoa</taxon>
        <taxon>Cnidaria</taxon>
        <taxon>Anthozoa</taxon>
        <taxon>Hexacorallia</taxon>
        <taxon>Scleractinia</taxon>
        <taxon>Caryophylliina</taxon>
        <taxon>Caryophylliidae</taxon>
        <taxon>Desmophyllum</taxon>
    </lineage>
</organism>
<keyword evidence="3" id="KW-0862">Zinc</keyword>
<dbReference type="SUPFAM" id="SSF50729">
    <property type="entry name" value="PH domain-like"/>
    <property type="match status" value="1"/>
</dbReference>
<dbReference type="GO" id="GO:0004674">
    <property type="term" value="F:protein serine/threonine kinase activity"/>
    <property type="evidence" value="ECO:0007669"/>
    <property type="project" value="UniProtKB-EC"/>
</dbReference>
<evidence type="ECO:0000313" key="10">
    <source>
        <dbReference type="EMBL" id="KAJ7374102.1"/>
    </source>
</evidence>
<dbReference type="PANTHER" id="PTHR22988:SF71">
    <property type="entry name" value="CITRON RHO-INTERACTING KINASE"/>
    <property type="match status" value="1"/>
</dbReference>
<dbReference type="SMART" id="SM00233">
    <property type="entry name" value="PH"/>
    <property type="match status" value="1"/>
</dbReference>
<gene>
    <name evidence="10" type="ORF">OS493_009434</name>
</gene>
<reference evidence="10" key="1">
    <citation type="submission" date="2023-01" db="EMBL/GenBank/DDBJ databases">
        <title>Genome assembly of the deep-sea coral Lophelia pertusa.</title>
        <authorList>
            <person name="Herrera S."/>
            <person name="Cordes E."/>
        </authorList>
    </citation>
    <scope>NUCLEOTIDE SEQUENCE</scope>
    <source>
        <strain evidence="10">USNM1676648</strain>
        <tissue evidence="10">Polyp</tissue>
    </source>
</reference>
<feature type="compositionally biased region" description="Low complexity" evidence="6">
    <location>
        <begin position="618"/>
        <end position="633"/>
    </location>
</feature>
<comment type="catalytic activity">
    <reaction evidence="4">
        <text>L-threonyl-[protein] + ATP = O-phospho-L-threonyl-[protein] + ADP + H(+)</text>
        <dbReference type="Rhea" id="RHEA:46608"/>
        <dbReference type="Rhea" id="RHEA-COMP:11060"/>
        <dbReference type="Rhea" id="RHEA-COMP:11605"/>
        <dbReference type="ChEBI" id="CHEBI:15378"/>
        <dbReference type="ChEBI" id="CHEBI:30013"/>
        <dbReference type="ChEBI" id="CHEBI:30616"/>
        <dbReference type="ChEBI" id="CHEBI:61977"/>
        <dbReference type="ChEBI" id="CHEBI:456216"/>
        <dbReference type="EC" id="2.7.11.1"/>
    </reaction>
</comment>
<feature type="region of interest" description="Disordered" evidence="6">
    <location>
        <begin position="618"/>
        <end position="638"/>
    </location>
</feature>
<dbReference type="Pfam" id="PF00780">
    <property type="entry name" value="CNH"/>
    <property type="match status" value="1"/>
</dbReference>
<keyword evidence="1" id="KW-0597">Phosphoprotein</keyword>
<feature type="compositionally biased region" description="Low complexity" evidence="6">
    <location>
        <begin position="11"/>
        <end position="26"/>
    </location>
</feature>
<dbReference type="InterPro" id="IPR057529">
    <property type="entry name" value="MRCK/ROCK_PH"/>
</dbReference>
<dbReference type="InterPro" id="IPR002219">
    <property type="entry name" value="PKC_DAG/PE"/>
</dbReference>
<name>A0A9W9Z2T8_9CNID</name>
<evidence type="ECO:0000256" key="4">
    <source>
        <dbReference type="ARBA" id="ARBA00047899"/>
    </source>
</evidence>
<dbReference type="InterPro" id="IPR050839">
    <property type="entry name" value="Rho-assoc_Ser/Thr_Kinase"/>
</dbReference>
<feature type="domain" description="Phorbol-ester/DAG-type" evidence="8">
    <location>
        <begin position="59"/>
        <end position="108"/>
    </location>
</feature>
<dbReference type="SMART" id="SM00036">
    <property type="entry name" value="CNH"/>
    <property type="match status" value="1"/>
</dbReference>
<dbReference type="InterPro" id="IPR011993">
    <property type="entry name" value="PH-like_dom_sf"/>
</dbReference>
<dbReference type="SMART" id="SM00109">
    <property type="entry name" value="C1"/>
    <property type="match status" value="1"/>
</dbReference>
<dbReference type="CDD" id="cd20814">
    <property type="entry name" value="CRIK"/>
    <property type="match status" value="1"/>
</dbReference>
<dbReference type="Pfam" id="PF00130">
    <property type="entry name" value="C1_1"/>
    <property type="match status" value="1"/>
</dbReference>
<evidence type="ECO:0000259" key="8">
    <source>
        <dbReference type="PROSITE" id="PS50081"/>
    </source>
</evidence>
<dbReference type="Proteomes" id="UP001163046">
    <property type="component" value="Unassembled WGS sequence"/>
</dbReference>
<proteinExistence type="predicted"/>
<dbReference type="InterPro" id="IPR046349">
    <property type="entry name" value="C1-like_sf"/>
</dbReference>
<keyword evidence="11" id="KW-1185">Reference proteome</keyword>
<comment type="caution">
    <text evidence="10">The sequence shown here is derived from an EMBL/GenBank/DDBJ whole genome shotgun (WGS) entry which is preliminary data.</text>
</comment>
<feature type="domain" description="PH" evidence="7">
    <location>
        <begin position="143"/>
        <end position="260"/>
    </location>
</feature>
<dbReference type="Gene3D" id="2.30.29.30">
    <property type="entry name" value="Pleckstrin-homology domain (PH domain)/Phosphotyrosine-binding domain (PTB)"/>
    <property type="match status" value="1"/>
</dbReference>
<evidence type="ECO:0000256" key="3">
    <source>
        <dbReference type="ARBA" id="ARBA00022833"/>
    </source>
</evidence>
<dbReference type="GO" id="GO:0046872">
    <property type="term" value="F:metal ion binding"/>
    <property type="evidence" value="ECO:0007669"/>
    <property type="project" value="UniProtKB-KW"/>
</dbReference>
<feature type="compositionally biased region" description="Basic residues" evidence="6">
    <location>
        <begin position="46"/>
        <end position="57"/>
    </location>
</feature>
<protein>
    <submittedName>
        <fullName evidence="10">Uncharacterized protein</fullName>
    </submittedName>
</protein>
<dbReference type="PROSITE" id="PS50219">
    <property type="entry name" value="CNH"/>
    <property type="match status" value="1"/>
</dbReference>
<feature type="domain" description="CNH" evidence="9">
    <location>
        <begin position="287"/>
        <end position="569"/>
    </location>
</feature>
<evidence type="ECO:0000256" key="6">
    <source>
        <dbReference type="SAM" id="MobiDB-lite"/>
    </source>
</evidence>
<dbReference type="FunFam" id="2.30.29.30:FF:000081">
    <property type="entry name" value="Citron rho-interacting serine/threonine kinase"/>
    <property type="match status" value="1"/>
</dbReference>
<dbReference type="PROSITE" id="PS50003">
    <property type="entry name" value="PH_DOMAIN"/>
    <property type="match status" value="1"/>
</dbReference>
<feature type="compositionally biased region" description="Polar residues" evidence="6">
    <location>
        <begin position="27"/>
        <end position="38"/>
    </location>
</feature>
<evidence type="ECO:0000256" key="2">
    <source>
        <dbReference type="ARBA" id="ARBA00022723"/>
    </source>
</evidence>
<dbReference type="EMBL" id="MU826829">
    <property type="protein sequence ID" value="KAJ7374102.1"/>
    <property type="molecule type" value="Genomic_DNA"/>
</dbReference>
<dbReference type="Pfam" id="PF25346">
    <property type="entry name" value="PH_MRCK"/>
    <property type="match status" value="1"/>
</dbReference>
<evidence type="ECO:0000313" key="11">
    <source>
        <dbReference type="Proteomes" id="UP001163046"/>
    </source>
</evidence>
<keyword evidence="2" id="KW-0479">Metal-binding</keyword>
<evidence type="ECO:0000259" key="7">
    <source>
        <dbReference type="PROSITE" id="PS50003"/>
    </source>
</evidence>